<dbReference type="EMBL" id="UGXK01000002">
    <property type="protein sequence ID" value="SUI39703.1"/>
    <property type="molecule type" value="Genomic_DNA"/>
</dbReference>
<dbReference type="AlphaFoldDB" id="A0A379Y204"/>
<evidence type="ECO:0000313" key="1">
    <source>
        <dbReference type="EMBL" id="SUI39703.1"/>
    </source>
</evidence>
<organism evidence="1 2">
    <name type="scientific">Salmonella enterica I</name>
    <dbReference type="NCBI Taxonomy" id="59201"/>
    <lineage>
        <taxon>Bacteria</taxon>
        <taxon>Pseudomonadati</taxon>
        <taxon>Pseudomonadota</taxon>
        <taxon>Gammaproteobacteria</taxon>
        <taxon>Enterobacterales</taxon>
        <taxon>Enterobacteriaceae</taxon>
        <taxon>Salmonella</taxon>
    </lineage>
</organism>
<gene>
    <name evidence="1" type="ORF">NCTC5798_06145</name>
</gene>
<name>A0A379Y204_SALET</name>
<protein>
    <submittedName>
        <fullName evidence="1">Uncharacterized protein</fullName>
    </submittedName>
</protein>
<proteinExistence type="predicted"/>
<sequence length="90" mass="9895">MKKMIQNVPTHTAVSPDLSRLYIVSGRVMFDDDDQVLVVEADSIGEAEAAFKEWIAESEDKVGQTLVITSASLQSQLNDRLIAPALIHKV</sequence>
<accession>A0A379Y204</accession>
<evidence type="ECO:0000313" key="2">
    <source>
        <dbReference type="Proteomes" id="UP000255534"/>
    </source>
</evidence>
<dbReference type="Proteomes" id="UP000255534">
    <property type="component" value="Unassembled WGS sequence"/>
</dbReference>
<reference evidence="1 2" key="1">
    <citation type="submission" date="2018-06" db="EMBL/GenBank/DDBJ databases">
        <authorList>
            <consortium name="Pathogen Informatics"/>
            <person name="Doyle S."/>
        </authorList>
    </citation>
    <scope>NUCLEOTIDE SEQUENCE [LARGE SCALE GENOMIC DNA]</scope>
    <source>
        <strain evidence="1 2">NCTC5798</strain>
    </source>
</reference>